<evidence type="ECO:0000256" key="1">
    <source>
        <dbReference type="SAM" id="MobiDB-lite"/>
    </source>
</evidence>
<protein>
    <submittedName>
        <fullName evidence="3">DUF3613 domain-containing protein</fullName>
    </submittedName>
</protein>
<feature type="signal peptide" evidence="2">
    <location>
        <begin position="1"/>
        <end position="20"/>
    </location>
</feature>
<keyword evidence="2" id="KW-0732">Signal</keyword>
<organism evidence="3 4">
    <name type="scientific">Azonexus hydrophilus</name>
    <dbReference type="NCBI Taxonomy" id="418702"/>
    <lineage>
        <taxon>Bacteria</taxon>
        <taxon>Pseudomonadati</taxon>
        <taxon>Pseudomonadota</taxon>
        <taxon>Betaproteobacteria</taxon>
        <taxon>Rhodocyclales</taxon>
        <taxon>Azonexaceae</taxon>
        <taxon>Azonexus</taxon>
    </lineage>
</organism>
<name>A0ABZ2XD98_9RHOO</name>
<evidence type="ECO:0000313" key="3">
    <source>
        <dbReference type="EMBL" id="WZJ20521.1"/>
    </source>
</evidence>
<evidence type="ECO:0000256" key="2">
    <source>
        <dbReference type="SAM" id="SignalP"/>
    </source>
</evidence>
<dbReference type="InterPro" id="IPR022053">
    <property type="entry name" value="DUF3613"/>
</dbReference>
<dbReference type="Pfam" id="PF12266">
    <property type="entry name" value="DUF3613"/>
    <property type="match status" value="1"/>
</dbReference>
<evidence type="ECO:0000313" key="4">
    <source>
        <dbReference type="Proteomes" id="UP001479520"/>
    </source>
</evidence>
<keyword evidence="4" id="KW-1185">Reference proteome</keyword>
<proteinExistence type="predicted"/>
<reference evidence="3 4" key="1">
    <citation type="submission" date="2024-04" db="EMBL/GenBank/DDBJ databases">
        <title>Dissimilatory iodate-reducing microorganisms contribute to the enrichment of iodine in groundwater.</title>
        <authorList>
            <person name="Jiang Z."/>
        </authorList>
    </citation>
    <scope>NUCLEOTIDE SEQUENCE [LARGE SCALE GENOMIC DNA]</scope>
    <source>
        <strain evidence="3 4">NCP973</strain>
    </source>
</reference>
<sequence>MDIRCLAPLSLLLCGFAAWADDARPASSPAEPPPAIGQATQSILDLQRSGAVAGEPRPMQGEVAARAQQRYLDAFNRPMPDTSGNSGGAGSSMPAVTTK</sequence>
<accession>A0ABZ2XD98</accession>
<feature type="chain" id="PRO_5046056809" evidence="2">
    <location>
        <begin position="21"/>
        <end position="99"/>
    </location>
</feature>
<dbReference type="Proteomes" id="UP001479520">
    <property type="component" value="Chromosome"/>
</dbReference>
<dbReference type="EMBL" id="CP151406">
    <property type="protein sequence ID" value="WZJ20521.1"/>
    <property type="molecule type" value="Genomic_DNA"/>
</dbReference>
<dbReference type="RefSeq" id="WP_028995088.1">
    <property type="nucleotide sequence ID" value="NZ_CALFBA010000181.1"/>
</dbReference>
<gene>
    <name evidence="3" type="ORF">AADV58_11205</name>
</gene>
<feature type="region of interest" description="Disordered" evidence="1">
    <location>
        <begin position="75"/>
        <end position="99"/>
    </location>
</feature>